<dbReference type="AlphaFoldDB" id="A0A081C6F5"/>
<evidence type="ECO:0000313" key="1">
    <source>
        <dbReference type="EMBL" id="GAK60160.1"/>
    </source>
</evidence>
<dbReference type="Proteomes" id="UP000030661">
    <property type="component" value="Unassembled WGS sequence"/>
</dbReference>
<gene>
    <name evidence="1" type="ORF">U27_00051</name>
</gene>
<protein>
    <submittedName>
        <fullName evidence="1">Uncharacterized protein</fullName>
    </submittedName>
</protein>
<dbReference type="HOGENOM" id="CLU_1150091_0_0_0"/>
<accession>A0A081C6F5</accession>
<dbReference type="EMBL" id="DF820472">
    <property type="protein sequence ID" value="GAK60160.1"/>
    <property type="molecule type" value="Genomic_DNA"/>
</dbReference>
<reference evidence="1" key="1">
    <citation type="journal article" date="2015" name="PeerJ">
        <title>First genomic representation of candidate bacterial phylum KSB3 points to enhanced environmental sensing as a trigger of wastewater bulking.</title>
        <authorList>
            <person name="Sekiguchi Y."/>
            <person name="Ohashi A."/>
            <person name="Parks D.H."/>
            <person name="Yamauchi T."/>
            <person name="Tyson G.W."/>
            <person name="Hugenholtz P."/>
        </authorList>
    </citation>
    <scope>NUCLEOTIDE SEQUENCE [LARGE SCALE GENOMIC DNA]</scope>
</reference>
<organism evidence="1">
    <name type="scientific">Vecturithrix granuli</name>
    <dbReference type="NCBI Taxonomy" id="1499967"/>
    <lineage>
        <taxon>Bacteria</taxon>
        <taxon>Candidatus Moduliflexota</taxon>
        <taxon>Candidatus Vecturitrichia</taxon>
        <taxon>Candidatus Vecturitrichales</taxon>
        <taxon>Candidatus Vecturitrichaceae</taxon>
        <taxon>Candidatus Vecturithrix</taxon>
    </lineage>
</organism>
<name>A0A081C6F5_VECG1</name>
<proteinExistence type="predicted"/>
<evidence type="ECO:0000313" key="2">
    <source>
        <dbReference type="Proteomes" id="UP000030661"/>
    </source>
</evidence>
<sequence length="241" mass="28625">MDSIIFMDQEETPLARDVQAKKLLQRFEEDQNLIFVIYSIAPDFQEIVRECEQIFQAAANRLYLSVNMEAEKRETPGDTLFEVMHQILDLLLDKVHHNEDQLQLFQMFRMLENLKKRTYESDPEDKLAEFMGFAESVCYPNLIEILSRREQTCIIGLTRFEHVMEWGSKIRNFLVDRLLKRSMQGQLRFIVFARSAEQPTLFYGSNKEGSERQVTFHKLNEGLKYGEQETEYKDNYRKELV</sequence>
<keyword evidence="2" id="KW-1185">Reference proteome</keyword>